<reference evidence="4 5" key="2">
    <citation type="journal article" date="2016" name="Int. J. Syst. Evol. Microbiol.">
        <title>Paenibacillus bovis sp. nov., isolated from raw yak (Bos grunniens) milk.</title>
        <authorList>
            <person name="Gao C."/>
            <person name="Han J."/>
            <person name="Liu Z."/>
            <person name="Xu X."/>
            <person name="Hang F."/>
            <person name="Wu Z."/>
        </authorList>
    </citation>
    <scope>NUCLEOTIDE SEQUENCE [LARGE SCALE GENOMIC DNA]</scope>
    <source>
        <strain evidence="4 5">BD3526</strain>
    </source>
</reference>
<accession>A0A172ZHM1</accession>
<evidence type="ECO:0000259" key="3">
    <source>
        <dbReference type="PROSITE" id="PS50977"/>
    </source>
</evidence>
<proteinExistence type="predicted"/>
<dbReference type="InterPro" id="IPR023772">
    <property type="entry name" value="DNA-bd_HTH_TetR-type_CS"/>
</dbReference>
<dbReference type="PANTHER" id="PTHR30055:SF207">
    <property type="entry name" value="HTH-TYPE TRANSCRIPTIONAL REPRESSOR FATR"/>
    <property type="match status" value="1"/>
</dbReference>
<sequence length="192" mass="21943">MNKTLDKRAQIVEASLALFAERGFDGTTVPEIAERASVGAGTIYRYFSSKEALVNALFQDRLARLHEGFEQAFPQTGDPRAQFRHIIMRLTEFAGTDLNALHFIDTHYYFRLLNEQSLNVYYELMDFFDRFIRNGQQQGMIKNLPSHTLILMVFGAFLGICKQKMASGFTITDDALLQQADQCCWDMIAVHN</sequence>
<dbReference type="InterPro" id="IPR009057">
    <property type="entry name" value="Homeodomain-like_sf"/>
</dbReference>
<organism evidence="4 5">
    <name type="scientific">Paenibacillus bovis</name>
    <dbReference type="NCBI Taxonomy" id="1616788"/>
    <lineage>
        <taxon>Bacteria</taxon>
        <taxon>Bacillati</taxon>
        <taxon>Bacillota</taxon>
        <taxon>Bacilli</taxon>
        <taxon>Bacillales</taxon>
        <taxon>Paenibacillaceae</taxon>
        <taxon>Paenibacillus</taxon>
    </lineage>
</organism>
<dbReference type="SUPFAM" id="SSF46689">
    <property type="entry name" value="Homeodomain-like"/>
    <property type="match status" value="1"/>
</dbReference>
<dbReference type="InterPro" id="IPR050109">
    <property type="entry name" value="HTH-type_TetR-like_transc_reg"/>
</dbReference>
<dbReference type="STRING" id="1616788.AR543_14740"/>
<evidence type="ECO:0000313" key="4">
    <source>
        <dbReference type="EMBL" id="ANF97135.1"/>
    </source>
</evidence>
<evidence type="ECO:0000256" key="2">
    <source>
        <dbReference type="PROSITE-ProRule" id="PRU00335"/>
    </source>
</evidence>
<protein>
    <recommendedName>
        <fullName evidence="3">HTH tetR-type domain-containing protein</fullName>
    </recommendedName>
</protein>
<name>A0A172ZHM1_9BACL</name>
<dbReference type="PROSITE" id="PS01081">
    <property type="entry name" value="HTH_TETR_1"/>
    <property type="match status" value="1"/>
</dbReference>
<dbReference type="RefSeq" id="WP_060535251.1">
    <property type="nucleotide sequence ID" value="NZ_CP013023.1"/>
</dbReference>
<dbReference type="InterPro" id="IPR036271">
    <property type="entry name" value="Tet_transcr_reg_TetR-rel_C_sf"/>
</dbReference>
<dbReference type="OrthoDB" id="6430772at2"/>
<dbReference type="GO" id="GO:0003700">
    <property type="term" value="F:DNA-binding transcription factor activity"/>
    <property type="evidence" value="ECO:0007669"/>
    <property type="project" value="TreeGrafter"/>
</dbReference>
<reference evidence="5" key="1">
    <citation type="submission" date="2015-10" db="EMBL/GenBank/DDBJ databases">
        <title>Genome of Paenibacillus bovis sp. nov.</title>
        <authorList>
            <person name="Wu Z."/>
            <person name="Gao C."/>
            <person name="Liu Z."/>
            <person name="Zheng H."/>
        </authorList>
    </citation>
    <scope>NUCLEOTIDE SEQUENCE [LARGE SCALE GENOMIC DNA]</scope>
    <source>
        <strain evidence="5">BD3526</strain>
    </source>
</reference>
<dbReference type="Pfam" id="PF16295">
    <property type="entry name" value="TetR_C_10"/>
    <property type="match status" value="1"/>
</dbReference>
<dbReference type="KEGG" id="pbv:AR543_14740"/>
<gene>
    <name evidence="4" type="ORF">AR543_14740</name>
</gene>
<dbReference type="GO" id="GO:0000976">
    <property type="term" value="F:transcription cis-regulatory region binding"/>
    <property type="evidence" value="ECO:0007669"/>
    <property type="project" value="TreeGrafter"/>
</dbReference>
<dbReference type="Pfam" id="PF00440">
    <property type="entry name" value="TetR_N"/>
    <property type="match status" value="1"/>
</dbReference>
<evidence type="ECO:0000256" key="1">
    <source>
        <dbReference type="ARBA" id="ARBA00023125"/>
    </source>
</evidence>
<dbReference type="InterPro" id="IPR001647">
    <property type="entry name" value="HTH_TetR"/>
</dbReference>
<feature type="DNA-binding region" description="H-T-H motif" evidence="2">
    <location>
        <begin position="28"/>
        <end position="47"/>
    </location>
</feature>
<keyword evidence="5" id="KW-1185">Reference proteome</keyword>
<dbReference type="SUPFAM" id="SSF48498">
    <property type="entry name" value="Tetracyclin repressor-like, C-terminal domain"/>
    <property type="match status" value="1"/>
</dbReference>
<feature type="domain" description="HTH tetR-type" evidence="3">
    <location>
        <begin position="5"/>
        <end position="65"/>
    </location>
</feature>
<keyword evidence="1 2" id="KW-0238">DNA-binding</keyword>
<dbReference type="PROSITE" id="PS50977">
    <property type="entry name" value="HTH_TETR_2"/>
    <property type="match status" value="1"/>
</dbReference>
<evidence type="ECO:0000313" key="5">
    <source>
        <dbReference type="Proteomes" id="UP000078148"/>
    </source>
</evidence>
<dbReference type="EMBL" id="CP013023">
    <property type="protein sequence ID" value="ANF97135.1"/>
    <property type="molecule type" value="Genomic_DNA"/>
</dbReference>
<dbReference type="Proteomes" id="UP000078148">
    <property type="component" value="Chromosome"/>
</dbReference>
<dbReference type="Gene3D" id="1.10.357.10">
    <property type="entry name" value="Tetracycline Repressor, domain 2"/>
    <property type="match status" value="1"/>
</dbReference>
<dbReference type="AlphaFoldDB" id="A0A172ZHM1"/>
<dbReference type="PRINTS" id="PR00455">
    <property type="entry name" value="HTHTETR"/>
</dbReference>
<dbReference type="InterPro" id="IPR032551">
    <property type="entry name" value="BscR_C"/>
</dbReference>
<dbReference type="PANTHER" id="PTHR30055">
    <property type="entry name" value="HTH-TYPE TRANSCRIPTIONAL REGULATOR RUTR"/>
    <property type="match status" value="1"/>
</dbReference>